<evidence type="ECO:0000256" key="5">
    <source>
        <dbReference type="ARBA" id="ARBA00022759"/>
    </source>
</evidence>
<proteinExistence type="predicted"/>
<dbReference type="CDD" id="cd01647">
    <property type="entry name" value="RT_LTR"/>
    <property type="match status" value="1"/>
</dbReference>
<evidence type="ECO:0000256" key="4">
    <source>
        <dbReference type="ARBA" id="ARBA00022722"/>
    </source>
</evidence>
<dbReference type="PROSITE" id="PS50878">
    <property type="entry name" value="RT_POL"/>
    <property type="match status" value="1"/>
</dbReference>
<evidence type="ECO:0000256" key="3">
    <source>
        <dbReference type="ARBA" id="ARBA00022695"/>
    </source>
</evidence>
<keyword evidence="2" id="KW-0808">Transferase</keyword>
<name>A0A8H3MDR9_9GLOM</name>
<dbReference type="FunFam" id="3.10.10.10:FF:000007">
    <property type="entry name" value="Retrovirus-related Pol polyprotein from transposon 17.6-like Protein"/>
    <property type="match status" value="1"/>
</dbReference>
<keyword evidence="4" id="KW-0540">Nuclease</keyword>
<protein>
    <submittedName>
        <fullName evidence="9">RNA-directed DNA polymerase homolog</fullName>
    </submittedName>
</protein>
<accession>A0A8H3MDR9</accession>
<dbReference type="Gene3D" id="3.30.70.270">
    <property type="match status" value="1"/>
</dbReference>
<dbReference type="SUPFAM" id="SSF56672">
    <property type="entry name" value="DNA/RNA polymerases"/>
    <property type="match status" value="1"/>
</dbReference>
<dbReference type="InterPro" id="IPR053134">
    <property type="entry name" value="RNA-dir_DNA_polymerase"/>
</dbReference>
<evidence type="ECO:0000256" key="7">
    <source>
        <dbReference type="ARBA" id="ARBA00022918"/>
    </source>
</evidence>
<evidence type="ECO:0000313" key="9">
    <source>
        <dbReference type="EMBL" id="GET02137.1"/>
    </source>
</evidence>
<keyword evidence="5" id="KW-0255">Endonuclease</keyword>
<evidence type="ECO:0000313" key="10">
    <source>
        <dbReference type="Proteomes" id="UP000615446"/>
    </source>
</evidence>
<dbReference type="EMBL" id="BLAL01000304">
    <property type="protein sequence ID" value="GET02137.1"/>
    <property type="molecule type" value="Genomic_DNA"/>
</dbReference>
<gene>
    <name evidence="9" type="ORF">RCL2_002851700</name>
</gene>
<dbReference type="GO" id="GO:0003964">
    <property type="term" value="F:RNA-directed DNA polymerase activity"/>
    <property type="evidence" value="ECO:0007669"/>
    <property type="project" value="UniProtKB-KW"/>
</dbReference>
<reference evidence="9" key="1">
    <citation type="submission" date="2019-10" db="EMBL/GenBank/DDBJ databases">
        <title>Conservation and host-specific expression of non-tandemly repeated heterogenous ribosome RNA gene in arbuscular mycorrhizal fungi.</title>
        <authorList>
            <person name="Maeda T."/>
            <person name="Kobayashi Y."/>
            <person name="Nakagawa T."/>
            <person name="Ezawa T."/>
            <person name="Yamaguchi K."/>
            <person name="Bino T."/>
            <person name="Nishimoto Y."/>
            <person name="Shigenobu S."/>
            <person name="Kawaguchi M."/>
        </authorList>
    </citation>
    <scope>NUCLEOTIDE SEQUENCE</scope>
    <source>
        <strain evidence="9">HR1</strain>
    </source>
</reference>
<evidence type="ECO:0000259" key="8">
    <source>
        <dbReference type="PROSITE" id="PS50878"/>
    </source>
</evidence>
<keyword evidence="1" id="KW-0645">Protease</keyword>
<evidence type="ECO:0000256" key="1">
    <source>
        <dbReference type="ARBA" id="ARBA00022670"/>
    </source>
</evidence>
<dbReference type="Gene3D" id="3.10.10.10">
    <property type="entry name" value="HIV Type 1 Reverse Transcriptase, subunit A, domain 1"/>
    <property type="match status" value="1"/>
</dbReference>
<dbReference type="Pfam" id="PF00078">
    <property type="entry name" value="RVT_1"/>
    <property type="match status" value="1"/>
</dbReference>
<dbReference type="GO" id="GO:0006508">
    <property type="term" value="P:proteolysis"/>
    <property type="evidence" value="ECO:0007669"/>
    <property type="project" value="UniProtKB-KW"/>
</dbReference>
<keyword evidence="7 9" id="KW-0695">RNA-directed DNA polymerase</keyword>
<evidence type="ECO:0000256" key="2">
    <source>
        <dbReference type="ARBA" id="ARBA00022679"/>
    </source>
</evidence>
<dbReference type="Proteomes" id="UP000615446">
    <property type="component" value="Unassembled WGS sequence"/>
</dbReference>
<keyword evidence="3" id="KW-0548">Nucleotidyltransferase</keyword>
<evidence type="ECO:0000256" key="6">
    <source>
        <dbReference type="ARBA" id="ARBA00022801"/>
    </source>
</evidence>
<comment type="caution">
    <text evidence="9">The sequence shown here is derived from an EMBL/GenBank/DDBJ whole genome shotgun (WGS) entry which is preliminary data.</text>
</comment>
<dbReference type="PANTHER" id="PTHR24559:SF444">
    <property type="entry name" value="REVERSE TRANSCRIPTASE DOMAIN-CONTAINING PROTEIN"/>
    <property type="match status" value="1"/>
</dbReference>
<dbReference type="OrthoDB" id="5920460at2759"/>
<feature type="domain" description="Reverse transcriptase" evidence="8">
    <location>
        <begin position="1"/>
        <end position="115"/>
    </location>
</feature>
<dbReference type="InterPro" id="IPR000477">
    <property type="entry name" value="RT_dom"/>
</dbReference>
<sequence>MDLASGFLQVEMEEADKEKTAFICLEGFYEFNVMLFGLRNAPGTFQRMIDKILKEYISNFIKIYMNDIMIYLKNLKKHIKHIEKVLQILQEHNLVIKLKKCKFCQRKIEFLSHEIGNDRLKLNFKKIEIIDKIKKPRTVIEVRSFLSRVLNG</sequence>
<organism evidence="9 10">
    <name type="scientific">Rhizophagus clarus</name>
    <dbReference type="NCBI Taxonomy" id="94130"/>
    <lineage>
        <taxon>Eukaryota</taxon>
        <taxon>Fungi</taxon>
        <taxon>Fungi incertae sedis</taxon>
        <taxon>Mucoromycota</taxon>
        <taxon>Glomeromycotina</taxon>
        <taxon>Glomeromycetes</taxon>
        <taxon>Glomerales</taxon>
        <taxon>Glomeraceae</taxon>
        <taxon>Rhizophagus</taxon>
    </lineage>
</organism>
<dbReference type="InterPro" id="IPR043128">
    <property type="entry name" value="Rev_trsase/Diguanyl_cyclase"/>
</dbReference>
<dbReference type="AlphaFoldDB" id="A0A8H3MDR9"/>
<keyword evidence="6" id="KW-0378">Hydrolase</keyword>
<dbReference type="InterPro" id="IPR043502">
    <property type="entry name" value="DNA/RNA_pol_sf"/>
</dbReference>
<dbReference type="GO" id="GO:0004519">
    <property type="term" value="F:endonuclease activity"/>
    <property type="evidence" value="ECO:0007669"/>
    <property type="project" value="UniProtKB-KW"/>
</dbReference>
<dbReference type="FunFam" id="3.30.70.270:FF:000003">
    <property type="entry name" value="Transposon Ty3-G Gag-Pol polyprotein"/>
    <property type="match status" value="1"/>
</dbReference>
<dbReference type="GO" id="GO:0008233">
    <property type="term" value="F:peptidase activity"/>
    <property type="evidence" value="ECO:0007669"/>
    <property type="project" value="UniProtKB-KW"/>
</dbReference>
<dbReference type="PANTHER" id="PTHR24559">
    <property type="entry name" value="TRANSPOSON TY3-I GAG-POL POLYPROTEIN"/>
    <property type="match status" value="1"/>
</dbReference>